<feature type="chain" id="PRO_5021713815" evidence="1">
    <location>
        <begin position="21"/>
        <end position="173"/>
    </location>
</feature>
<dbReference type="EMBL" id="CP036298">
    <property type="protein sequence ID" value="QDV22574.1"/>
    <property type="molecule type" value="Genomic_DNA"/>
</dbReference>
<keyword evidence="1" id="KW-0732">Signal</keyword>
<accession>A0A518G1X6</accession>
<dbReference type="RefSeq" id="WP_145074288.1">
    <property type="nucleotide sequence ID" value="NZ_CP036298.1"/>
</dbReference>
<sequence length="173" mass="19273" precursor="true">MLKFLVSAGLILAFSGVVGKAEDALPFQFSAKRDNDRVEACVFEDKMVVSIRCPAGISSLAIERKTEQWPKSVVIQLRLKGLESFTVASDQLKLAVAVSSQNGEVRTWLAGKEESPLDPNSSLRLKVHLLDKDSQPTKVIPLKDGLFQVQLPQRLFQDNPPSISMSWIDFYRN</sequence>
<name>A0A518G1X6_9BACT</name>
<dbReference type="KEGG" id="ahel:Q31a_08600"/>
<dbReference type="AlphaFoldDB" id="A0A518G1X6"/>
<dbReference type="Proteomes" id="UP000318017">
    <property type="component" value="Chromosome"/>
</dbReference>
<reference evidence="2 3" key="1">
    <citation type="submission" date="2019-02" db="EMBL/GenBank/DDBJ databases">
        <title>Deep-cultivation of Planctomycetes and their phenomic and genomic characterization uncovers novel biology.</title>
        <authorList>
            <person name="Wiegand S."/>
            <person name="Jogler M."/>
            <person name="Boedeker C."/>
            <person name="Pinto D."/>
            <person name="Vollmers J."/>
            <person name="Rivas-Marin E."/>
            <person name="Kohn T."/>
            <person name="Peeters S.H."/>
            <person name="Heuer A."/>
            <person name="Rast P."/>
            <person name="Oberbeckmann S."/>
            <person name="Bunk B."/>
            <person name="Jeske O."/>
            <person name="Meyerdierks A."/>
            <person name="Storesund J.E."/>
            <person name="Kallscheuer N."/>
            <person name="Luecker S."/>
            <person name="Lage O.M."/>
            <person name="Pohl T."/>
            <person name="Merkel B.J."/>
            <person name="Hornburger P."/>
            <person name="Mueller R.-W."/>
            <person name="Bruemmer F."/>
            <person name="Labrenz M."/>
            <person name="Spormann A.M."/>
            <person name="Op den Camp H."/>
            <person name="Overmann J."/>
            <person name="Amann R."/>
            <person name="Jetten M.S.M."/>
            <person name="Mascher T."/>
            <person name="Medema M.H."/>
            <person name="Devos D.P."/>
            <person name="Kaster A.-K."/>
            <person name="Ovreas L."/>
            <person name="Rohde M."/>
            <person name="Galperin M.Y."/>
            <person name="Jogler C."/>
        </authorList>
    </citation>
    <scope>NUCLEOTIDE SEQUENCE [LARGE SCALE GENOMIC DNA]</scope>
    <source>
        <strain evidence="2 3">Q31a</strain>
    </source>
</reference>
<evidence type="ECO:0000256" key="1">
    <source>
        <dbReference type="SAM" id="SignalP"/>
    </source>
</evidence>
<keyword evidence="3" id="KW-1185">Reference proteome</keyword>
<protein>
    <submittedName>
        <fullName evidence="2">Uncharacterized protein</fullName>
    </submittedName>
</protein>
<gene>
    <name evidence="2" type="ORF">Q31a_08600</name>
</gene>
<proteinExistence type="predicted"/>
<evidence type="ECO:0000313" key="3">
    <source>
        <dbReference type="Proteomes" id="UP000318017"/>
    </source>
</evidence>
<dbReference type="OrthoDB" id="282802at2"/>
<organism evidence="2 3">
    <name type="scientific">Aureliella helgolandensis</name>
    <dbReference type="NCBI Taxonomy" id="2527968"/>
    <lineage>
        <taxon>Bacteria</taxon>
        <taxon>Pseudomonadati</taxon>
        <taxon>Planctomycetota</taxon>
        <taxon>Planctomycetia</taxon>
        <taxon>Pirellulales</taxon>
        <taxon>Pirellulaceae</taxon>
        <taxon>Aureliella</taxon>
    </lineage>
</organism>
<feature type="signal peptide" evidence="1">
    <location>
        <begin position="1"/>
        <end position="20"/>
    </location>
</feature>
<evidence type="ECO:0000313" key="2">
    <source>
        <dbReference type="EMBL" id="QDV22574.1"/>
    </source>
</evidence>